<organism evidence="3 4">
    <name type="scientific">Penicillium canescens</name>
    <dbReference type="NCBI Taxonomy" id="5083"/>
    <lineage>
        <taxon>Eukaryota</taxon>
        <taxon>Fungi</taxon>
        <taxon>Dikarya</taxon>
        <taxon>Ascomycota</taxon>
        <taxon>Pezizomycotina</taxon>
        <taxon>Eurotiomycetes</taxon>
        <taxon>Eurotiomycetidae</taxon>
        <taxon>Eurotiales</taxon>
        <taxon>Aspergillaceae</taxon>
        <taxon>Penicillium</taxon>
    </lineage>
</organism>
<name>A0AAD6NAR2_PENCN</name>
<dbReference type="NCBIfam" id="NF038080">
    <property type="entry name" value="PG_bind_siph"/>
    <property type="match status" value="1"/>
</dbReference>
<dbReference type="InterPro" id="IPR047763">
    <property type="entry name" value="PG_bind_dom_phiBT1-type"/>
</dbReference>
<reference evidence="3" key="1">
    <citation type="journal article" date="2023" name="IMA Fungus">
        <title>Comparative genomic study of the Penicillium genus elucidates a diverse pangenome and 15 lateral gene transfer events.</title>
        <authorList>
            <person name="Petersen C."/>
            <person name="Sorensen T."/>
            <person name="Nielsen M.R."/>
            <person name="Sondergaard T.E."/>
            <person name="Sorensen J.L."/>
            <person name="Fitzpatrick D.A."/>
            <person name="Frisvad J.C."/>
            <person name="Nielsen K.L."/>
        </authorList>
    </citation>
    <scope>NUCLEOTIDE SEQUENCE</scope>
    <source>
        <strain evidence="3">IBT 15450</strain>
    </source>
</reference>
<feature type="compositionally biased region" description="Gly residues" evidence="1">
    <location>
        <begin position="282"/>
        <end position="294"/>
    </location>
</feature>
<comment type="caution">
    <text evidence="3">The sequence shown here is derived from an EMBL/GenBank/DDBJ whole genome shotgun (WGS) entry which is preliminary data.</text>
</comment>
<keyword evidence="2" id="KW-1133">Transmembrane helix</keyword>
<protein>
    <submittedName>
        <fullName evidence="3">Uncharacterized protein</fullName>
    </submittedName>
</protein>
<feature type="region of interest" description="Disordered" evidence="1">
    <location>
        <begin position="192"/>
        <end position="232"/>
    </location>
</feature>
<accession>A0AAD6NAR2</accession>
<feature type="compositionally biased region" description="Low complexity" evidence="1">
    <location>
        <begin position="199"/>
        <end position="232"/>
    </location>
</feature>
<evidence type="ECO:0000313" key="4">
    <source>
        <dbReference type="Proteomes" id="UP001219568"/>
    </source>
</evidence>
<feature type="compositionally biased region" description="Basic and acidic residues" evidence="1">
    <location>
        <begin position="271"/>
        <end position="281"/>
    </location>
</feature>
<keyword evidence="2" id="KW-0812">Transmembrane</keyword>
<keyword evidence="4" id="KW-1185">Reference proteome</keyword>
<evidence type="ECO:0000256" key="2">
    <source>
        <dbReference type="SAM" id="Phobius"/>
    </source>
</evidence>
<reference evidence="3" key="2">
    <citation type="submission" date="2023-01" db="EMBL/GenBank/DDBJ databases">
        <authorList>
            <person name="Petersen C."/>
        </authorList>
    </citation>
    <scope>NUCLEOTIDE SEQUENCE</scope>
    <source>
        <strain evidence="3">IBT 15450</strain>
    </source>
</reference>
<gene>
    <name evidence="3" type="ORF">N7460_003477</name>
</gene>
<dbReference type="AlphaFoldDB" id="A0AAD6NAR2"/>
<dbReference type="EMBL" id="JAQJZL010000003">
    <property type="protein sequence ID" value="KAJ6047330.1"/>
    <property type="molecule type" value="Genomic_DNA"/>
</dbReference>
<keyword evidence="2" id="KW-0472">Membrane</keyword>
<evidence type="ECO:0000313" key="3">
    <source>
        <dbReference type="EMBL" id="KAJ6047330.1"/>
    </source>
</evidence>
<sequence>MTRLTTIFTALYALYSLPLISAWTFVWRNASDNPIVEKGTSAQPCKAIDHGKGKNFKFDAEDSLVRIYMYGSPNCTDDIIERTEDYLTKNSNVPLRGFAVIDLRGANTSTGGELTPFPGADWFKSSPNSPIVTSMGKRLMAEDCGKYREGPGPQWSEVDRESYQCWQKKLGYTGSNADGWPGKTTWDQLKVPLADKNDGGSFTTTDTPSSTSTGTGTPTSTSIPDTDTSSVPSLGGGEIAGIVVGSVVGLGLIGSIIYLSRRIGRRSAPASREKKPEREPEGGGSEGGGGGGGGGKDDDDGGAVVVGETRKSSLEKLPAEAEAILAKNQNKHVSELPGGTAAVELSDSRRVFELGDSRT</sequence>
<feature type="transmembrane region" description="Helical" evidence="2">
    <location>
        <begin position="239"/>
        <end position="259"/>
    </location>
</feature>
<feature type="region of interest" description="Disordered" evidence="1">
    <location>
        <begin position="264"/>
        <end position="314"/>
    </location>
</feature>
<evidence type="ECO:0000256" key="1">
    <source>
        <dbReference type="SAM" id="MobiDB-lite"/>
    </source>
</evidence>
<dbReference type="Proteomes" id="UP001219568">
    <property type="component" value="Unassembled WGS sequence"/>
</dbReference>
<proteinExistence type="predicted"/>